<sequence length="225" mass="22500">MDLLTASLRASSVLLAAAAVVALPLVLLRLPEPVAPPGEDGPGYRALVRPVTVLAHGVVALVGAVVVLLAVPPAASPLWWAVLSAGTACAVVDAATTWIPRQLCWAGWVLGGVGVATALLAGLPLADVLVAVLATAVTTGLFWAVWRWGGGRSIGFGDVRLVPLVGLAAGSLGWDGWWLALLLGTAGGALQAVLGRLRGRGAAMPYGPALVAGPFLAAGLLGVLG</sequence>
<organism evidence="2 3">
    <name type="scientific">Desertihabitans brevis</name>
    <dbReference type="NCBI Taxonomy" id="2268447"/>
    <lineage>
        <taxon>Bacteria</taxon>
        <taxon>Bacillati</taxon>
        <taxon>Actinomycetota</taxon>
        <taxon>Actinomycetes</taxon>
        <taxon>Propionibacteriales</taxon>
        <taxon>Propionibacteriaceae</taxon>
        <taxon>Desertihabitans</taxon>
    </lineage>
</organism>
<name>A0A367YU68_9ACTN</name>
<feature type="transmembrane region" description="Helical" evidence="1">
    <location>
        <begin position="206"/>
        <end position="224"/>
    </location>
</feature>
<proteinExistence type="predicted"/>
<keyword evidence="1" id="KW-0472">Membrane</keyword>
<feature type="transmembrane region" description="Helical" evidence="1">
    <location>
        <begin position="51"/>
        <end position="71"/>
    </location>
</feature>
<keyword evidence="1" id="KW-0812">Transmembrane</keyword>
<keyword evidence="3" id="KW-1185">Reference proteome</keyword>
<feature type="transmembrane region" description="Helical" evidence="1">
    <location>
        <begin position="128"/>
        <end position="146"/>
    </location>
</feature>
<protein>
    <recommendedName>
        <fullName evidence="4">Prepilin peptidase</fullName>
    </recommendedName>
</protein>
<evidence type="ECO:0008006" key="4">
    <source>
        <dbReference type="Google" id="ProtNLM"/>
    </source>
</evidence>
<gene>
    <name evidence="2" type="ORF">DT076_14840</name>
</gene>
<feature type="transmembrane region" description="Helical" evidence="1">
    <location>
        <begin position="176"/>
        <end position="194"/>
    </location>
</feature>
<keyword evidence="1" id="KW-1133">Transmembrane helix</keyword>
<reference evidence="2 3" key="1">
    <citation type="submission" date="2018-07" db="EMBL/GenBank/DDBJ databases">
        <title>Desertimonas flava gen. nov. sp. nov.</title>
        <authorList>
            <person name="Liu S."/>
        </authorList>
    </citation>
    <scope>NUCLEOTIDE SEQUENCE [LARGE SCALE GENOMIC DNA]</scope>
    <source>
        <strain evidence="2 3">16Sb5-5</strain>
    </source>
</reference>
<dbReference type="RefSeq" id="WP_114127491.1">
    <property type="nucleotide sequence ID" value="NZ_QOUI01000010.1"/>
</dbReference>
<feature type="transmembrane region" description="Helical" evidence="1">
    <location>
        <begin position="12"/>
        <end position="31"/>
    </location>
</feature>
<feature type="transmembrane region" description="Helical" evidence="1">
    <location>
        <begin position="78"/>
        <end position="99"/>
    </location>
</feature>
<evidence type="ECO:0000256" key="1">
    <source>
        <dbReference type="SAM" id="Phobius"/>
    </source>
</evidence>
<accession>A0A367YU68</accession>
<dbReference type="EMBL" id="QOUI01000010">
    <property type="protein sequence ID" value="RCK68521.1"/>
    <property type="molecule type" value="Genomic_DNA"/>
</dbReference>
<dbReference type="AlphaFoldDB" id="A0A367YU68"/>
<evidence type="ECO:0000313" key="2">
    <source>
        <dbReference type="EMBL" id="RCK68521.1"/>
    </source>
</evidence>
<dbReference type="Proteomes" id="UP000252770">
    <property type="component" value="Unassembled WGS sequence"/>
</dbReference>
<comment type="caution">
    <text evidence="2">The sequence shown here is derived from an EMBL/GenBank/DDBJ whole genome shotgun (WGS) entry which is preliminary data.</text>
</comment>
<feature type="transmembrane region" description="Helical" evidence="1">
    <location>
        <begin position="105"/>
        <end position="123"/>
    </location>
</feature>
<evidence type="ECO:0000313" key="3">
    <source>
        <dbReference type="Proteomes" id="UP000252770"/>
    </source>
</evidence>